<reference evidence="2" key="1">
    <citation type="journal article" date="2023" name="Nat. Plants">
        <title>Single-cell RNA sequencing provides a high-resolution roadmap for understanding the multicellular compartmentation of specialized metabolism.</title>
        <authorList>
            <person name="Sun S."/>
            <person name="Shen X."/>
            <person name="Li Y."/>
            <person name="Li Y."/>
            <person name="Wang S."/>
            <person name="Li R."/>
            <person name="Zhang H."/>
            <person name="Shen G."/>
            <person name="Guo B."/>
            <person name="Wei J."/>
            <person name="Xu J."/>
            <person name="St-Pierre B."/>
            <person name="Chen S."/>
            <person name="Sun C."/>
        </authorList>
    </citation>
    <scope>NUCLEOTIDE SEQUENCE [LARGE SCALE GENOMIC DNA]</scope>
</reference>
<comment type="caution">
    <text evidence="1">The sequence shown here is derived from an EMBL/GenBank/DDBJ whole genome shotgun (WGS) entry which is preliminary data.</text>
</comment>
<organism evidence="1 2">
    <name type="scientific">Catharanthus roseus</name>
    <name type="common">Madagascar periwinkle</name>
    <name type="synonym">Vinca rosea</name>
    <dbReference type="NCBI Taxonomy" id="4058"/>
    <lineage>
        <taxon>Eukaryota</taxon>
        <taxon>Viridiplantae</taxon>
        <taxon>Streptophyta</taxon>
        <taxon>Embryophyta</taxon>
        <taxon>Tracheophyta</taxon>
        <taxon>Spermatophyta</taxon>
        <taxon>Magnoliopsida</taxon>
        <taxon>eudicotyledons</taxon>
        <taxon>Gunneridae</taxon>
        <taxon>Pentapetalae</taxon>
        <taxon>asterids</taxon>
        <taxon>lamiids</taxon>
        <taxon>Gentianales</taxon>
        <taxon>Apocynaceae</taxon>
        <taxon>Rauvolfioideae</taxon>
        <taxon>Vinceae</taxon>
        <taxon>Catharanthinae</taxon>
        <taxon>Catharanthus</taxon>
    </lineage>
</organism>
<accession>A0ACC0B5R7</accession>
<name>A0ACC0B5R7_CATRO</name>
<keyword evidence="2" id="KW-1185">Reference proteome</keyword>
<sequence>MSDQKSDNRKGERELKIIEEYKDVFPEEVSDGLHPLRRIEQQIDLLPGAVLPNRPAYKCSPKETKELRRQVEDFLSKGYVRESLSPCVVPVLLVPKKDVYVVSSQDLQVDQEKVKAIKEWPTPKNTPKVRSFHGLTSFYRRFIKDFSTIASALIDVIKKMNGFKWEEKKEKAFQLLKVRFSNAPLLELPNFDKMLEIECDALSVGIGGLAIQKLMAKLRWSIGPLSNLLVPSLGRIFASGKNSFLTLSLLIIGLDILLLLILLLSMVGKRKAEFFRSIHGKVNSVWVHLWKEDFPSQCKNKLDARGDGPFQVLQYQKTQASIELKLGPMIRA</sequence>
<gene>
    <name evidence="1" type="ORF">M9H77_17839</name>
</gene>
<protein>
    <submittedName>
        <fullName evidence="1">Uncharacterized protein</fullName>
    </submittedName>
</protein>
<dbReference type="EMBL" id="CM044704">
    <property type="protein sequence ID" value="KAI5667986.1"/>
    <property type="molecule type" value="Genomic_DNA"/>
</dbReference>
<proteinExistence type="predicted"/>
<evidence type="ECO:0000313" key="1">
    <source>
        <dbReference type="EMBL" id="KAI5667986.1"/>
    </source>
</evidence>
<dbReference type="Proteomes" id="UP001060085">
    <property type="component" value="Linkage Group LG04"/>
</dbReference>
<evidence type="ECO:0000313" key="2">
    <source>
        <dbReference type="Proteomes" id="UP001060085"/>
    </source>
</evidence>